<feature type="domain" description="HTH marR-type" evidence="2">
    <location>
        <begin position="52"/>
        <end position="100"/>
    </location>
</feature>
<evidence type="ECO:0000313" key="3">
    <source>
        <dbReference type="EMBL" id="MTH61754.1"/>
    </source>
</evidence>
<sequence>MRAPPRMGPVNGCGQVLSIKTLKADLLPNIMQKQDRNAAMRKAKEIMRKDAASTIYHLVRSGQAQTQRDIEQETGLSRGTATQRITELLEAGLLTEGPSRPSAGGRPARGFAINPDYRNLVGVDMGERLGRACLFDLSGQILDQCSFDLDLRADPQVTLAQIAGAAADLDRSSARTAPVAALGLSVPAPLDVATGRVAMPSVMYGWDNLDIREALGRMTGLPVAVDNDVNLLCLAEHRLNWPQCRNFAFIKIGTGIGCGIMVGGALLRGASGTAGDLGHIQHGLQPAPLCRCGKQGCTEAHAAGWALARDLRGQGFDCQDARDVMELWLRGEPEALQALNRGSRVLGKVSADLVAMLNPEVLVIGGQLARAGEAMLAGVRELIYQRCLPLATQQLTIALASNTEDLGVRGAAFLAMEQIPIQPA</sequence>
<evidence type="ECO:0000259" key="2">
    <source>
        <dbReference type="Pfam" id="PF12802"/>
    </source>
</evidence>
<name>A0A844HTI3_9RHOB</name>
<comment type="similarity">
    <text evidence="1">Belongs to the ROK (NagC/XylR) family.</text>
</comment>
<dbReference type="PROSITE" id="PS01125">
    <property type="entry name" value="ROK"/>
    <property type="match status" value="1"/>
</dbReference>
<dbReference type="Pfam" id="PF12802">
    <property type="entry name" value="MarR_2"/>
    <property type="match status" value="1"/>
</dbReference>
<dbReference type="InterPro" id="IPR043129">
    <property type="entry name" value="ATPase_NBD"/>
</dbReference>
<proteinExistence type="inferred from homology"/>
<dbReference type="EMBL" id="WMIG01000020">
    <property type="protein sequence ID" value="MTH61754.1"/>
    <property type="molecule type" value="Genomic_DNA"/>
</dbReference>
<dbReference type="PANTHER" id="PTHR18964">
    <property type="entry name" value="ROK (REPRESSOR, ORF, KINASE) FAMILY"/>
    <property type="match status" value="1"/>
</dbReference>
<dbReference type="InterPro" id="IPR000600">
    <property type="entry name" value="ROK"/>
</dbReference>
<dbReference type="SUPFAM" id="SSF46785">
    <property type="entry name" value="Winged helix' DNA-binding domain"/>
    <property type="match status" value="1"/>
</dbReference>
<protein>
    <submittedName>
        <fullName evidence="3">ROK family protein</fullName>
    </submittedName>
</protein>
<dbReference type="Proteomes" id="UP000449846">
    <property type="component" value="Unassembled WGS sequence"/>
</dbReference>
<reference evidence="3 4" key="1">
    <citation type="submission" date="2019-11" db="EMBL/GenBank/DDBJ databases">
        <authorList>
            <person name="Dong K."/>
        </authorList>
    </citation>
    <scope>NUCLEOTIDE SEQUENCE [LARGE SCALE GENOMIC DNA]</scope>
    <source>
        <strain evidence="3 4">NBRC 112902</strain>
    </source>
</reference>
<accession>A0A844HTI3</accession>
<dbReference type="GO" id="GO:0003700">
    <property type="term" value="F:DNA-binding transcription factor activity"/>
    <property type="evidence" value="ECO:0007669"/>
    <property type="project" value="InterPro"/>
</dbReference>
<comment type="caution">
    <text evidence="3">The sequence shown here is derived from an EMBL/GenBank/DDBJ whole genome shotgun (WGS) entry which is preliminary data.</text>
</comment>
<dbReference type="PANTHER" id="PTHR18964:SF173">
    <property type="entry name" value="GLUCOKINASE"/>
    <property type="match status" value="1"/>
</dbReference>
<dbReference type="Pfam" id="PF00480">
    <property type="entry name" value="ROK"/>
    <property type="match status" value="1"/>
</dbReference>
<dbReference type="InterPro" id="IPR036390">
    <property type="entry name" value="WH_DNA-bd_sf"/>
</dbReference>
<organism evidence="3 4">
    <name type="scientific">Paracoccus litorisediminis</name>
    <dbReference type="NCBI Taxonomy" id="2006130"/>
    <lineage>
        <taxon>Bacteria</taxon>
        <taxon>Pseudomonadati</taxon>
        <taxon>Pseudomonadota</taxon>
        <taxon>Alphaproteobacteria</taxon>
        <taxon>Rhodobacterales</taxon>
        <taxon>Paracoccaceae</taxon>
        <taxon>Paracoccus</taxon>
    </lineage>
</organism>
<evidence type="ECO:0000313" key="4">
    <source>
        <dbReference type="Proteomes" id="UP000449846"/>
    </source>
</evidence>
<dbReference type="OrthoDB" id="9810372at2"/>
<dbReference type="InterPro" id="IPR049874">
    <property type="entry name" value="ROK_cs"/>
</dbReference>
<dbReference type="AlphaFoldDB" id="A0A844HTI3"/>
<dbReference type="Gene3D" id="1.10.10.10">
    <property type="entry name" value="Winged helix-like DNA-binding domain superfamily/Winged helix DNA-binding domain"/>
    <property type="match status" value="1"/>
</dbReference>
<dbReference type="SUPFAM" id="SSF53067">
    <property type="entry name" value="Actin-like ATPase domain"/>
    <property type="match status" value="1"/>
</dbReference>
<evidence type="ECO:0000256" key="1">
    <source>
        <dbReference type="ARBA" id="ARBA00006479"/>
    </source>
</evidence>
<dbReference type="InterPro" id="IPR036388">
    <property type="entry name" value="WH-like_DNA-bd_sf"/>
</dbReference>
<gene>
    <name evidence="3" type="ORF">GL300_21350</name>
</gene>
<dbReference type="Gene3D" id="3.30.420.40">
    <property type="match status" value="2"/>
</dbReference>
<dbReference type="InterPro" id="IPR000835">
    <property type="entry name" value="HTH_MarR-typ"/>
</dbReference>
<keyword evidence="4" id="KW-1185">Reference proteome</keyword>